<gene>
    <name evidence="1" type="ORF">PUN28_012313</name>
</gene>
<keyword evidence="2" id="KW-1185">Reference proteome</keyword>
<sequence length="118" mass="14198">MAFKRLTKNIYKFLIEFTRNFISALELVLTRLFTNMHFSVHNYAEVMQGNMARWLNNEEIEKRINKILIKEKKIANVRQESMEKKKKRCLILMLGIYKKPSVYSHRKSSVIIIFCKRL</sequence>
<evidence type="ECO:0000313" key="1">
    <source>
        <dbReference type="EMBL" id="KAL0112979.1"/>
    </source>
</evidence>
<proteinExistence type="predicted"/>
<dbReference type="AlphaFoldDB" id="A0AAW2FEJ8"/>
<comment type="caution">
    <text evidence="1">The sequence shown here is derived from an EMBL/GenBank/DDBJ whole genome shotgun (WGS) entry which is preliminary data.</text>
</comment>
<accession>A0AAW2FEJ8</accession>
<reference evidence="1 2" key="1">
    <citation type="submission" date="2023-03" db="EMBL/GenBank/DDBJ databases">
        <title>High recombination rates correlate with genetic variation in Cardiocondyla obscurior ants.</title>
        <authorList>
            <person name="Errbii M."/>
        </authorList>
    </citation>
    <scope>NUCLEOTIDE SEQUENCE [LARGE SCALE GENOMIC DNA]</scope>
    <source>
        <strain evidence="1">Alpha-2009</strain>
        <tissue evidence="1">Whole body</tissue>
    </source>
</reference>
<dbReference type="EMBL" id="JADYXP020000012">
    <property type="protein sequence ID" value="KAL0112979.1"/>
    <property type="molecule type" value="Genomic_DNA"/>
</dbReference>
<name>A0AAW2FEJ8_9HYME</name>
<protein>
    <submittedName>
        <fullName evidence="1">Uncharacterized protein</fullName>
    </submittedName>
</protein>
<evidence type="ECO:0000313" key="2">
    <source>
        <dbReference type="Proteomes" id="UP001430953"/>
    </source>
</evidence>
<dbReference type="Proteomes" id="UP001430953">
    <property type="component" value="Unassembled WGS sequence"/>
</dbReference>
<organism evidence="1 2">
    <name type="scientific">Cardiocondyla obscurior</name>
    <dbReference type="NCBI Taxonomy" id="286306"/>
    <lineage>
        <taxon>Eukaryota</taxon>
        <taxon>Metazoa</taxon>
        <taxon>Ecdysozoa</taxon>
        <taxon>Arthropoda</taxon>
        <taxon>Hexapoda</taxon>
        <taxon>Insecta</taxon>
        <taxon>Pterygota</taxon>
        <taxon>Neoptera</taxon>
        <taxon>Endopterygota</taxon>
        <taxon>Hymenoptera</taxon>
        <taxon>Apocrita</taxon>
        <taxon>Aculeata</taxon>
        <taxon>Formicoidea</taxon>
        <taxon>Formicidae</taxon>
        <taxon>Myrmicinae</taxon>
        <taxon>Cardiocondyla</taxon>
    </lineage>
</organism>